<organism evidence="1 2">
    <name type="scientific">Micromonospora parathelypteridis</name>
    <dbReference type="NCBI Taxonomy" id="1839617"/>
    <lineage>
        <taxon>Bacteria</taxon>
        <taxon>Bacillati</taxon>
        <taxon>Actinomycetota</taxon>
        <taxon>Actinomycetes</taxon>
        <taxon>Micromonosporales</taxon>
        <taxon>Micromonosporaceae</taxon>
        <taxon>Micromonospora</taxon>
    </lineage>
</organism>
<sequence>MLRIMLCGAHDTDRIREDFVKVAAGFGAEVWHYLSGDILYINHGQASWDTNSRDTVRNAHLCVFVVLESYGSITWRTELREALSTGKPILVLCLDRTYQTYQALTRNVALSAVTDPGQQHLIATLREVESERKLTVVSFSYGSFEETLRRHLSRLFELALRQVQVRNSRVALRQIFTDSAGLSAAQLVTTAEIATDEFEEKTLRKQAIHALAAHGAADEDTIVTLLSSMEQGVQRLTVELLPRLYTTRTVDPEFFAHCIALANRSADVGVARRLIPALLDIDLAAAVRALETLELVESGARRRLAETLEAYEPQITDPELVDTVCGLLDRCLTSESEADWKARCRAFHERLTATVPGAAGRPNGIPDQPAHPD</sequence>
<gene>
    <name evidence="1" type="ORF">HNR20_000060</name>
</gene>
<dbReference type="Proteomes" id="UP000586947">
    <property type="component" value="Unassembled WGS sequence"/>
</dbReference>
<keyword evidence="2" id="KW-1185">Reference proteome</keyword>
<proteinExistence type="predicted"/>
<reference evidence="1 2" key="1">
    <citation type="submission" date="2020-08" db="EMBL/GenBank/DDBJ databases">
        <title>Sequencing the genomes of 1000 actinobacteria strains.</title>
        <authorList>
            <person name="Klenk H.-P."/>
        </authorList>
    </citation>
    <scope>NUCLEOTIDE SEQUENCE [LARGE SCALE GENOMIC DNA]</scope>
    <source>
        <strain evidence="1 2">DSM 103125</strain>
    </source>
</reference>
<dbReference type="AlphaFoldDB" id="A0A840VFZ6"/>
<protein>
    <submittedName>
        <fullName evidence="1">Uncharacterized protein</fullName>
    </submittedName>
</protein>
<comment type="caution">
    <text evidence="1">The sequence shown here is derived from an EMBL/GenBank/DDBJ whole genome shotgun (WGS) entry which is preliminary data.</text>
</comment>
<dbReference type="RefSeq" id="WP_184175269.1">
    <property type="nucleotide sequence ID" value="NZ_BMNF01000006.1"/>
</dbReference>
<name>A0A840VFZ6_9ACTN</name>
<dbReference type="EMBL" id="JACHDP010000001">
    <property type="protein sequence ID" value="MBB5475555.1"/>
    <property type="molecule type" value="Genomic_DNA"/>
</dbReference>
<evidence type="ECO:0000313" key="2">
    <source>
        <dbReference type="Proteomes" id="UP000586947"/>
    </source>
</evidence>
<evidence type="ECO:0000313" key="1">
    <source>
        <dbReference type="EMBL" id="MBB5475555.1"/>
    </source>
</evidence>
<accession>A0A840VFZ6</accession>